<dbReference type="SUPFAM" id="SSF51735">
    <property type="entry name" value="NAD(P)-binding Rossmann-fold domains"/>
    <property type="match status" value="1"/>
</dbReference>
<keyword evidence="2" id="KW-0472">Membrane</keyword>
<dbReference type="OrthoDB" id="10268090at2759"/>
<organism evidence="4 5">
    <name type="scientific">Clytia hemisphaerica</name>
    <dbReference type="NCBI Taxonomy" id="252671"/>
    <lineage>
        <taxon>Eukaryota</taxon>
        <taxon>Metazoa</taxon>
        <taxon>Cnidaria</taxon>
        <taxon>Hydrozoa</taxon>
        <taxon>Hydroidolina</taxon>
        <taxon>Leptothecata</taxon>
        <taxon>Obeliida</taxon>
        <taxon>Clytiidae</taxon>
        <taxon>Clytia</taxon>
    </lineage>
</organism>
<dbReference type="InterPro" id="IPR051276">
    <property type="entry name" value="Saccharopine_DH-like_oxidrdct"/>
</dbReference>
<dbReference type="PANTHER" id="PTHR12286:SF5">
    <property type="entry name" value="SACCHAROPINE DEHYDROGENASE-LIKE OXIDOREDUCTASE"/>
    <property type="match status" value="1"/>
</dbReference>
<dbReference type="RefSeq" id="XP_066927115.1">
    <property type="nucleotide sequence ID" value="XM_067071014.1"/>
</dbReference>
<accession>A0A7M5TX03</accession>
<evidence type="ECO:0000313" key="5">
    <source>
        <dbReference type="Proteomes" id="UP000594262"/>
    </source>
</evidence>
<sequence length="412" mass="46426">MEHRPYDIIVYGASGFTGQFAAVEAVRTCKGKKIGLAGRTKAKLQEVVKRIEKELGSDCDSKDIGIVVADNKNEESIREMCRQTKVVVNCVGPFRWYGELVVASCVEMGTNYVDITGEPEFMQTCQIKYHKAAEEKGVHIVSACGFDSIPADMGLEILRERFPGVLTAAESYIHIRSKRANYGTYLTIIHSVQNRNSVKDQHKTIFRQKIPYTGPRLRLRNGGFSNSENRWFIPFLGADPSVVKRTQYYESMVHDRMPVQYFAYFTVPSIFYMICFAIFGVVLFVLTKFSFGIKLLENHPKFFTFGTFCKEGPTRKEIDEGSFKIVFHGKGYKKEPESRTSAGRPDQSMSLKFSGPEAGYIFTSTCVVAAAATILDDNLINKGGVLTPASAFRKTKFVERLEKRNVKIEVMN</sequence>
<dbReference type="EnsemblMetazoa" id="CLYHEMT003214.1">
    <property type="protein sequence ID" value="CLYHEMP003214.1"/>
    <property type="gene ID" value="CLYHEMG003214"/>
</dbReference>
<evidence type="ECO:0000256" key="2">
    <source>
        <dbReference type="SAM" id="Phobius"/>
    </source>
</evidence>
<dbReference type="GO" id="GO:0005739">
    <property type="term" value="C:mitochondrion"/>
    <property type="evidence" value="ECO:0007669"/>
    <property type="project" value="TreeGrafter"/>
</dbReference>
<keyword evidence="2" id="KW-0812">Transmembrane</keyword>
<evidence type="ECO:0000313" key="4">
    <source>
        <dbReference type="EnsemblMetazoa" id="CLYHEMP003214.1"/>
    </source>
</evidence>
<dbReference type="Proteomes" id="UP000594262">
    <property type="component" value="Unplaced"/>
</dbReference>
<name>A0A7M5TX03_9CNID</name>
<dbReference type="InterPro" id="IPR005097">
    <property type="entry name" value="Sacchrp_dh_NADP-bd"/>
</dbReference>
<keyword evidence="2" id="KW-1133">Transmembrane helix</keyword>
<feature type="domain" description="Saccharopine dehydrogenase NADP binding" evidence="3">
    <location>
        <begin position="8"/>
        <end position="141"/>
    </location>
</feature>
<dbReference type="GO" id="GO:0005886">
    <property type="term" value="C:plasma membrane"/>
    <property type="evidence" value="ECO:0007669"/>
    <property type="project" value="TreeGrafter"/>
</dbReference>
<dbReference type="FunFam" id="3.40.50.720:FF:000178">
    <property type="entry name" value="Saccharopine dehydrogenase-like oxidoreductase"/>
    <property type="match status" value="1"/>
</dbReference>
<dbReference type="GO" id="GO:0009247">
    <property type="term" value="P:glycolipid biosynthetic process"/>
    <property type="evidence" value="ECO:0007669"/>
    <property type="project" value="TreeGrafter"/>
</dbReference>
<dbReference type="Gene3D" id="3.40.50.720">
    <property type="entry name" value="NAD(P)-binding Rossmann-like Domain"/>
    <property type="match status" value="1"/>
</dbReference>
<dbReference type="PANTHER" id="PTHR12286">
    <property type="entry name" value="SACCHAROPINE DEHYDROGENASE-LIKE OXIDOREDUCTASE"/>
    <property type="match status" value="1"/>
</dbReference>
<evidence type="ECO:0000256" key="1">
    <source>
        <dbReference type="ARBA" id="ARBA00038048"/>
    </source>
</evidence>
<dbReference type="Pfam" id="PF03435">
    <property type="entry name" value="Sacchrp_dh_NADP"/>
    <property type="match status" value="1"/>
</dbReference>
<dbReference type="InterPro" id="IPR036291">
    <property type="entry name" value="NAD(P)-bd_dom_sf"/>
</dbReference>
<protein>
    <recommendedName>
        <fullName evidence="3">Saccharopine dehydrogenase NADP binding domain-containing protein</fullName>
    </recommendedName>
</protein>
<dbReference type="GeneID" id="136814462"/>
<keyword evidence="5" id="KW-1185">Reference proteome</keyword>
<dbReference type="GO" id="GO:0005811">
    <property type="term" value="C:lipid droplet"/>
    <property type="evidence" value="ECO:0007669"/>
    <property type="project" value="TreeGrafter"/>
</dbReference>
<evidence type="ECO:0000259" key="3">
    <source>
        <dbReference type="Pfam" id="PF03435"/>
    </source>
</evidence>
<comment type="similarity">
    <text evidence="1">Belongs to the saccharopine dehydrogenase family.</text>
</comment>
<reference evidence="4" key="1">
    <citation type="submission" date="2021-01" db="UniProtKB">
        <authorList>
            <consortium name="EnsemblMetazoa"/>
        </authorList>
    </citation>
    <scope>IDENTIFICATION</scope>
</reference>
<feature type="transmembrane region" description="Helical" evidence="2">
    <location>
        <begin position="261"/>
        <end position="286"/>
    </location>
</feature>
<dbReference type="AlphaFoldDB" id="A0A7M5TX03"/>
<proteinExistence type="inferred from homology"/>